<dbReference type="RefSeq" id="WP_307424707.1">
    <property type="nucleotide sequence ID" value="NZ_JAUSVK010000001.1"/>
</dbReference>
<feature type="domain" description="RelA/SpoT" evidence="1">
    <location>
        <begin position="69"/>
        <end position="193"/>
    </location>
</feature>
<reference evidence="2 3" key="1">
    <citation type="submission" date="2023-07" db="EMBL/GenBank/DDBJ databases">
        <title>Genomic Encyclopedia of Type Strains, Phase IV (KMG-IV): sequencing the most valuable type-strain genomes for metagenomic binning, comparative biology and taxonomic classification.</title>
        <authorList>
            <person name="Goeker M."/>
        </authorList>
    </citation>
    <scope>NUCLEOTIDE SEQUENCE [LARGE SCALE GENOMIC DNA]</scope>
    <source>
        <strain evidence="2 3">DSM 5896</strain>
    </source>
</reference>
<accession>A0ABU0FCG1</accession>
<dbReference type="InterPro" id="IPR052366">
    <property type="entry name" value="GTP_Pyrophosphokinase"/>
</dbReference>
<comment type="caution">
    <text evidence="2">The sequence shown here is derived from an EMBL/GenBank/DDBJ whole genome shotgun (WGS) entry which is preliminary data.</text>
</comment>
<dbReference type="EMBL" id="JAUSVK010000001">
    <property type="protein sequence ID" value="MDQ0391803.1"/>
    <property type="molecule type" value="Genomic_DNA"/>
</dbReference>
<dbReference type="PANTHER" id="PTHR47837">
    <property type="entry name" value="GTP PYROPHOSPHOKINASE YJBM"/>
    <property type="match status" value="1"/>
</dbReference>
<dbReference type="CDD" id="cd05399">
    <property type="entry name" value="NT_Rel-Spo_like"/>
    <property type="match status" value="1"/>
</dbReference>
<dbReference type="SMART" id="SM00954">
    <property type="entry name" value="RelA_SpoT"/>
    <property type="match status" value="1"/>
</dbReference>
<dbReference type="SUPFAM" id="SSF81301">
    <property type="entry name" value="Nucleotidyltransferase"/>
    <property type="match status" value="1"/>
</dbReference>
<gene>
    <name evidence="2" type="ORF">J3R73_001595</name>
</gene>
<dbReference type="PANTHER" id="PTHR47837:SF1">
    <property type="entry name" value="GTP PYROPHOSPHOKINASE YJBM"/>
    <property type="match status" value="1"/>
</dbReference>
<sequence length="346" mass="38987">MAFVEPGLYSRGELDRVGNRIRHGIINDQDLAVLDNWRASHLYVLNTFQASLRNRRSRSNVGEQITIAQRLKRRPTIIDKLSREEGMSLSRMHDIAGCRIIFPTLGSLEIFRGGVLSSRASHELLGGGNRYNYIETPKPSGYRGIHDVYKYNVGSAGGIKWNGLRVEIQYRTYIQHAWATAVEISDIVNATRLKFSQANRDISRLFLLCSEILSRYHEDRTGFCTEVDSGDLLEEFRDLESKIHAISRLRSLTSSAFQKFARTSKLFILVNYTVSDKEGHFEAEGFTDNASAVVRYSELEKQLEGKADVVLVGASQQDAVKLAYTNYFSDASEFIAALDTAVEDLA</sequence>
<evidence type="ECO:0000313" key="3">
    <source>
        <dbReference type="Proteomes" id="UP001237448"/>
    </source>
</evidence>
<evidence type="ECO:0000313" key="2">
    <source>
        <dbReference type="EMBL" id="MDQ0391803.1"/>
    </source>
</evidence>
<evidence type="ECO:0000259" key="1">
    <source>
        <dbReference type="SMART" id="SM00954"/>
    </source>
</evidence>
<dbReference type="Proteomes" id="UP001237448">
    <property type="component" value="Unassembled WGS sequence"/>
</dbReference>
<dbReference type="Gene3D" id="3.30.460.10">
    <property type="entry name" value="Beta Polymerase, domain 2"/>
    <property type="match status" value="1"/>
</dbReference>
<proteinExistence type="predicted"/>
<keyword evidence="3" id="KW-1185">Reference proteome</keyword>
<dbReference type="InterPro" id="IPR007685">
    <property type="entry name" value="RelA_SpoT"/>
</dbReference>
<protein>
    <submittedName>
        <fullName evidence="2">PpGpp synthetase/RelA/SpoT-type nucleotidyltransferase</fullName>
    </submittedName>
</protein>
<name>A0ABU0FCG1_9HYPH</name>
<organism evidence="2 3">
    <name type="scientific">Labrys monachus</name>
    <dbReference type="NCBI Taxonomy" id="217067"/>
    <lineage>
        <taxon>Bacteria</taxon>
        <taxon>Pseudomonadati</taxon>
        <taxon>Pseudomonadota</taxon>
        <taxon>Alphaproteobacteria</taxon>
        <taxon>Hyphomicrobiales</taxon>
        <taxon>Xanthobacteraceae</taxon>
        <taxon>Labrys</taxon>
    </lineage>
</organism>
<dbReference type="InterPro" id="IPR043519">
    <property type="entry name" value="NT_sf"/>
</dbReference>
<dbReference type="Pfam" id="PF04607">
    <property type="entry name" value="RelA_SpoT"/>
    <property type="match status" value="1"/>
</dbReference>